<keyword evidence="3" id="KW-1185">Reference proteome</keyword>
<feature type="transmembrane region" description="Helical" evidence="1">
    <location>
        <begin position="51"/>
        <end position="71"/>
    </location>
</feature>
<reference evidence="2 3" key="1">
    <citation type="submission" date="2015-12" db="EMBL/GenBank/DDBJ databases">
        <title>Haloferax profundi sp. nov. isolated from the Discovery deep brine-seawater interface in the Red Sea.</title>
        <authorList>
            <person name="Zhang G."/>
            <person name="Stingl U."/>
            <person name="Rashid M."/>
        </authorList>
    </citation>
    <scope>NUCLEOTIDE SEQUENCE [LARGE SCALE GENOMIC DNA]</scope>
    <source>
        <strain evidence="2 3">SB29</strain>
    </source>
</reference>
<feature type="transmembrane region" description="Helical" evidence="1">
    <location>
        <begin position="206"/>
        <end position="224"/>
    </location>
</feature>
<accession>A0A0W1SKU1</accession>
<feature type="transmembrane region" description="Helical" evidence="1">
    <location>
        <begin position="358"/>
        <end position="379"/>
    </location>
</feature>
<keyword evidence="1" id="KW-0472">Membrane</keyword>
<feature type="transmembrane region" description="Helical" evidence="1">
    <location>
        <begin position="78"/>
        <end position="101"/>
    </location>
</feature>
<feature type="transmembrane region" description="Helical" evidence="1">
    <location>
        <begin position="181"/>
        <end position="200"/>
    </location>
</feature>
<dbReference type="Proteomes" id="UP000053157">
    <property type="component" value="Unassembled WGS sequence"/>
</dbReference>
<comment type="caution">
    <text evidence="2">The sequence shown here is derived from an EMBL/GenBank/DDBJ whole genome shotgun (WGS) entry which is preliminary data.</text>
</comment>
<feature type="transmembrane region" description="Helical" evidence="1">
    <location>
        <begin position="416"/>
        <end position="440"/>
    </location>
</feature>
<keyword evidence="1" id="KW-0812">Transmembrane</keyword>
<name>A0A0W1SKU1_9EURY</name>
<evidence type="ECO:0000256" key="1">
    <source>
        <dbReference type="SAM" id="Phobius"/>
    </source>
</evidence>
<feature type="transmembrane region" description="Helical" evidence="1">
    <location>
        <begin position="452"/>
        <end position="472"/>
    </location>
</feature>
<proteinExistence type="predicted"/>
<dbReference type="AlphaFoldDB" id="A0A0W1SKU1"/>
<feature type="transmembrane region" description="Helical" evidence="1">
    <location>
        <begin position="151"/>
        <end position="174"/>
    </location>
</feature>
<protein>
    <submittedName>
        <fullName evidence="2">Uncharacterized protein</fullName>
    </submittedName>
</protein>
<keyword evidence="1" id="KW-1133">Transmembrane helix</keyword>
<organism evidence="2 3">
    <name type="scientific">Haloferax profundi</name>
    <dbReference type="NCBI Taxonomy" id="1544718"/>
    <lineage>
        <taxon>Archaea</taxon>
        <taxon>Methanobacteriati</taxon>
        <taxon>Methanobacteriota</taxon>
        <taxon>Stenosarchaea group</taxon>
        <taxon>Halobacteria</taxon>
        <taxon>Halobacteriales</taxon>
        <taxon>Haloferacaceae</taxon>
        <taxon>Haloferax</taxon>
    </lineage>
</organism>
<dbReference type="EMBL" id="LOPV01000210">
    <property type="protein sequence ID" value="KTG26897.1"/>
    <property type="molecule type" value="Genomic_DNA"/>
</dbReference>
<sequence length="615" mass="66431">MSSIVVMTTSRLRTWSQLALIGGFSAFALAVALAYLTPATAYELSLYSSTPAAFWGLIVVAITLSLVVSVFGDRMFRVVALLLGGISVFSIVSLPLVRGYYFVGSGDSLTHLGWVRDVVDGETVITELLYPGIHSFAILVMDVTGYTPERSLMLVVLFLVALTFVLVPLIAFEILPRDETIIVAAFSGLLLLPINTISTHLAPHTYTQAMLFSSLGIYVFLLYLTRADPTQSRFRITSFGVLLAFVGGTTVLYHPMQALNLFVLLVLASALQALARWRGWESAIRGHKSTYAQTAVLGAVFLAWTSQRPAFWSTIDAVTRAGEGYLSGTPPTAAGSTVSQGASLAAIGASLPEIFAKLFLVSALYAMLAGILVLAVLTHRLDELPETDAKVRYLAAGAVGTLPFAVVYLLGDVGELHFRLLGYLMLIATAVGSVTLVLGLRRAVPRIGVRSTHVAIAVTLVLLLPAALVTAYPSPYIYQPNQHVTQSQLDGYDQAFELHEDGLPVAAVRQGPWRYNDAVLGTDETPRDAYDRSVPTRELDSFNSTFAGDGYLAVTDYDREREIQAYQELRYTKAGFDSLDARAGINQVISNGDFTLYLVEERVVEADAAAGEASS</sequence>
<evidence type="ECO:0000313" key="2">
    <source>
        <dbReference type="EMBL" id="KTG26897.1"/>
    </source>
</evidence>
<gene>
    <name evidence="2" type="ORF">AUR66_15550</name>
</gene>
<evidence type="ECO:0000313" key="3">
    <source>
        <dbReference type="Proteomes" id="UP000053157"/>
    </source>
</evidence>
<feature type="transmembrane region" description="Helical" evidence="1">
    <location>
        <begin position="391"/>
        <end position="410"/>
    </location>
</feature>
<feature type="transmembrane region" description="Helical" evidence="1">
    <location>
        <begin position="236"/>
        <end position="253"/>
    </location>
</feature>